<dbReference type="InterPro" id="IPR007829">
    <property type="entry name" value="TM2"/>
</dbReference>
<keyword evidence="4 5" id="KW-0472">Membrane</keyword>
<keyword evidence="8" id="KW-1185">Reference proteome</keyword>
<evidence type="ECO:0000256" key="3">
    <source>
        <dbReference type="ARBA" id="ARBA00022989"/>
    </source>
</evidence>
<evidence type="ECO:0000256" key="1">
    <source>
        <dbReference type="ARBA" id="ARBA00004141"/>
    </source>
</evidence>
<evidence type="ECO:0000259" key="6">
    <source>
        <dbReference type="Pfam" id="PF05154"/>
    </source>
</evidence>
<dbReference type="EMBL" id="JAEPBG010000003">
    <property type="protein sequence ID" value="MBK4734801.1"/>
    <property type="molecule type" value="Genomic_DNA"/>
</dbReference>
<keyword evidence="2 5" id="KW-0812">Transmembrane</keyword>
<reference evidence="7" key="1">
    <citation type="submission" date="2021-01" db="EMBL/GenBank/DDBJ databases">
        <title>Genome sequence of strain Noviherbaspirillum sp. DKR-6.</title>
        <authorList>
            <person name="Chaudhary D.K."/>
        </authorList>
    </citation>
    <scope>NUCLEOTIDE SEQUENCE</scope>
    <source>
        <strain evidence="7">DKR-6</strain>
    </source>
</reference>
<organism evidence="7 8">
    <name type="scientific">Noviherbaspirillum pedocola</name>
    <dbReference type="NCBI Taxonomy" id="2801341"/>
    <lineage>
        <taxon>Bacteria</taxon>
        <taxon>Pseudomonadati</taxon>
        <taxon>Pseudomonadota</taxon>
        <taxon>Betaproteobacteria</taxon>
        <taxon>Burkholderiales</taxon>
        <taxon>Oxalobacteraceae</taxon>
        <taxon>Noviherbaspirillum</taxon>
    </lineage>
</organism>
<evidence type="ECO:0000313" key="7">
    <source>
        <dbReference type="EMBL" id="MBK4734801.1"/>
    </source>
</evidence>
<evidence type="ECO:0000256" key="5">
    <source>
        <dbReference type="SAM" id="Phobius"/>
    </source>
</evidence>
<protein>
    <submittedName>
        <fullName evidence="7">NINE protein</fullName>
    </submittedName>
</protein>
<dbReference type="Proteomes" id="UP000622890">
    <property type="component" value="Unassembled WGS sequence"/>
</dbReference>
<dbReference type="GO" id="GO:0016020">
    <property type="term" value="C:membrane"/>
    <property type="evidence" value="ECO:0007669"/>
    <property type="project" value="UniProtKB-SubCell"/>
</dbReference>
<proteinExistence type="predicted"/>
<name>A0A934W147_9BURK</name>
<evidence type="ECO:0000313" key="8">
    <source>
        <dbReference type="Proteomes" id="UP000622890"/>
    </source>
</evidence>
<accession>A0A934W147</accession>
<keyword evidence="3 5" id="KW-1133">Transmembrane helix</keyword>
<feature type="transmembrane region" description="Helical" evidence="5">
    <location>
        <begin position="56"/>
        <end position="80"/>
    </location>
</feature>
<gene>
    <name evidence="7" type="ORF">JJB74_09315</name>
</gene>
<feature type="domain" description="TM2" evidence="6">
    <location>
        <begin position="1"/>
        <end position="37"/>
    </location>
</feature>
<comment type="subcellular location">
    <subcellularLocation>
        <location evidence="1">Membrane</location>
        <topology evidence="1">Multi-pass membrane protein</topology>
    </subcellularLocation>
</comment>
<evidence type="ECO:0000256" key="4">
    <source>
        <dbReference type="ARBA" id="ARBA00023136"/>
    </source>
</evidence>
<dbReference type="RefSeq" id="WP_200591576.1">
    <property type="nucleotide sequence ID" value="NZ_JAEPBG010000003.1"/>
</dbReference>
<dbReference type="Pfam" id="PF05154">
    <property type="entry name" value="TM2"/>
    <property type="match status" value="1"/>
</dbReference>
<dbReference type="AlphaFoldDB" id="A0A934W147"/>
<comment type="caution">
    <text evidence="7">The sequence shown here is derived from an EMBL/GenBank/DDBJ whole genome shotgun (WGS) entry which is preliminary data.</text>
</comment>
<evidence type="ECO:0000256" key="2">
    <source>
        <dbReference type="ARBA" id="ARBA00022692"/>
    </source>
</evidence>
<feature type="transmembrane region" description="Helical" evidence="5">
    <location>
        <begin position="100"/>
        <end position="120"/>
    </location>
</feature>
<sequence length="135" mass="14500">MHKNKTLATLLALLFGAIGLHRFYLYGRRDAWGWLHAATLPLSALLVISRPDAQTFFTAAPLIVSALVGCLEALIIGLTADEKWDARHNPGSPRHSKSGWFLVLLLVLSLGVGATGLIAAMARTFDLLFTGGAYG</sequence>